<sequence>MLALWVCEAYISGGALWDVAYNIAQARGDAGWTITERLWFESLSSIGSAFQITAGGQCNPDASIDGCAASNWYTVMIGVDDDNGNPTDGTPNGSRIWNAFDGHGIACGANSGNHDICQQPEKPVLSVAGSDEQLAFSWTPVDHATGYRIFVNVNGAAINCNAEGWIPVVDTDNVNYYKETEVPNAFSYGFAVQAINGNDTCVSDLSDCVFGGPAANSKVNLTGKKSLGWDNVLVPSDNPCDSNQCTRSASLSANGSSSKINFKVINDPRRKQRGI</sequence>
<evidence type="ECO:0000313" key="2">
    <source>
        <dbReference type="Proteomes" id="UP000178943"/>
    </source>
</evidence>
<dbReference type="AlphaFoldDB" id="A0A1F5VMQ2"/>
<protein>
    <recommendedName>
        <fullName evidence="3">Fibronectin type-III domain-containing protein</fullName>
    </recommendedName>
</protein>
<dbReference type="InterPro" id="IPR036116">
    <property type="entry name" value="FN3_sf"/>
</dbReference>
<dbReference type="InterPro" id="IPR013783">
    <property type="entry name" value="Ig-like_fold"/>
</dbReference>
<dbReference type="SUPFAM" id="SSF49265">
    <property type="entry name" value="Fibronectin type III"/>
    <property type="match status" value="1"/>
</dbReference>
<name>A0A1F5VMQ2_9BACT</name>
<evidence type="ECO:0008006" key="3">
    <source>
        <dbReference type="Google" id="ProtNLM"/>
    </source>
</evidence>
<comment type="caution">
    <text evidence="1">The sequence shown here is derived from an EMBL/GenBank/DDBJ whole genome shotgun (WGS) entry which is preliminary data.</text>
</comment>
<reference evidence="1 2" key="1">
    <citation type="journal article" date="2016" name="Nat. Commun.">
        <title>Thousands of microbial genomes shed light on interconnected biogeochemical processes in an aquifer system.</title>
        <authorList>
            <person name="Anantharaman K."/>
            <person name="Brown C.T."/>
            <person name="Hug L.A."/>
            <person name="Sharon I."/>
            <person name="Castelle C.J."/>
            <person name="Probst A.J."/>
            <person name="Thomas B.C."/>
            <person name="Singh A."/>
            <person name="Wilkins M.J."/>
            <person name="Karaoz U."/>
            <person name="Brodie E.L."/>
            <person name="Williams K.H."/>
            <person name="Hubbard S.S."/>
            <person name="Banfield J.F."/>
        </authorList>
    </citation>
    <scope>NUCLEOTIDE SEQUENCE [LARGE SCALE GENOMIC DNA]</scope>
</reference>
<dbReference type="Gene3D" id="2.60.40.10">
    <property type="entry name" value="Immunoglobulins"/>
    <property type="match status" value="1"/>
</dbReference>
<dbReference type="Proteomes" id="UP000178943">
    <property type="component" value="Unassembled WGS sequence"/>
</dbReference>
<proteinExistence type="predicted"/>
<organism evidence="1 2">
    <name type="scientific">Candidatus Fischerbacteria bacterium RBG_13_37_8</name>
    <dbReference type="NCBI Taxonomy" id="1817863"/>
    <lineage>
        <taxon>Bacteria</taxon>
        <taxon>Candidatus Fischeribacteriota</taxon>
    </lineage>
</organism>
<evidence type="ECO:0000313" key="1">
    <source>
        <dbReference type="EMBL" id="OGF64331.1"/>
    </source>
</evidence>
<dbReference type="EMBL" id="MFGW01000139">
    <property type="protein sequence ID" value="OGF64331.1"/>
    <property type="molecule type" value="Genomic_DNA"/>
</dbReference>
<accession>A0A1F5VMQ2</accession>
<gene>
    <name evidence="1" type="ORF">A2Y62_08410</name>
</gene>